<keyword evidence="3" id="KW-1185">Reference proteome</keyword>
<accession>A0A819UPW7</accession>
<evidence type="ECO:0000256" key="1">
    <source>
        <dbReference type="SAM" id="MobiDB-lite"/>
    </source>
</evidence>
<dbReference type="InterPro" id="IPR036617">
    <property type="entry name" value="BAF_sf"/>
</dbReference>
<dbReference type="Pfam" id="PF02961">
    <property type="entry name" value="SAM_BAF"/>
    <property type="match status" value="1"/>
</dbReference>
<feature type="region of interest" description="Disordered" evidence="1">
    <location>
        <begin position="205"/>
        <end position="250"/>
    </location>
</feature>
<sequence length="1027" mass="116059">MILMISIESNYDSSKKSLPASLQIRTNKHRCFIFCIGHTSLTCVPGIGKKNKQLLNQSGIHDLTTLYSKYRSIDNIEDFKQWLMYDIGFTSYQANMTTCGISSKLGDFKDTYTGLLPICCSSKERRNEKYSLLLNHGNINKRYRHIQSTNEKINEREIKRLKIEEIKSEKRLINSFHDQIENQKLVNTSIEHEAFISATVNDSITNKGARPSPIGDQLFSSSRDQSSNKYESSDNQISQQTTTDVSIDSQKQKCPSLEQISLSHEFPMDNLSLEIVKFNPATTNLKLNNSTSSQQLHLNSIFNSIEQTLSIKESLNVSSKVDSELTKFKHNRDQEQINEITTEKSSITHKSTLVKVGSNLLTESLIEENSQAERNEELPAMDHNNLTMLCESSSDSEDKLNGISASAQEKLRFTVELLQDEKDELLSAIEISPNSTFKKNLSRKSILRSTQSNSSSHFDTSVLLASIKQQERTQTKLFSKIKSSIAESTKTIINDKTNLGKTSKSTEVNNKSISAIRRSYALLPVSTPAALPIKPKSMKKIDNKFNNISLISSSNNPSSKKENDLDQDEVLAFSQIMNDTNGCNRKYSLPTAKLISSTVNLSSVMSDNKPQEHRIQNFEEEIEKMISHIMNQALQIAHEARKSSELHRPPFVIQSYNEQVQSTILSPMVKSKSKDSRCLALLEQDSIVRNATSQIRIDQYQNNTTNIKENSSDNSKPKHIQQDYSNILSTVNPMSLSNTGNILNEISSPKINSQSLVTDQKLNNQHQQEHEIDLTTMPTDGFPTTNVSKHNPVIEFDSFSVSNKECSLSKCSIAGTEKLSEPMKISSSPLSSSDSMHSINRINAAIDKIQYHSNLGNCFEKVKTNKNSQNLCFTSSEIFDNTIASSNIIQCSKEFSNAAVIPPCHTSRLPTLQNIKENESMKKNLSEIINRNEKFESKNQISSPVIPSPCISLWENISNEKIQPQNKNYHFTFIDIHQEDQKINSTNHNQNSYSSNALFTFITRQQYLKERQILNEHILYNRRTKPS</sequence>
<dbReference type="EMBL" id="CAJOBP010000008">
    <property type="protein sequence ID" value="CAF4099416.1"/>
    <property type="molecule type" value="Genomic_DNA"/>
</dbReference>
<gene>
    <name evidence="2" type="ORF">UJA718_LOCUS191</name>
</gene>
<evidence type="ECO:0000313" key="2">
    <source>
        <dbReference type="EMBL" id="CAF4099416.1"/>
    </source>
</evidence>
<dbReference type="Gene3D" id="1.10.150.40">
    <property type="entry name" value="Barrier-to-autointegration factor, BAF"/>
    <property type="match status" value="1"/>
</dbReference>
<dbReference type="AlphaFoldDB" id="A0A819UPW7"/>
<comment type="caution">
    <text evidence="2">The sequence shown here is derived from an EMBL/GenBank/DDBJ whole genome shotgun (WGS) entry which is preliminary data.</text>
</comment>
<protein>
    <submittedName>
        <fullName evidence="2">Uncharacterized protein</fullName>
    </submittedName>
</protein>
<dbReference type="GO" id="GO:0003677">
    <property type="term" value="F:DNA binding"/>
    <property type="evidence" value="ECO:0007669"/>
    <property type="project" value="InterPro"/>
</dbReference>
<proteinExistence type="predicted"/>
<name>A0A819UPW7_9BILA</name>
<organism evidence="2 3">
    <name type="scientific">Rotaria socialis</name>
    <dbReference type="NCBI Taxonomy" id="392032"/>
    <lineage>
        <taxon>Eukaryota</taxon>
        <taxon>Metazoa</taxon>
        <taxon>Spiralia</taxon>
        <taxon>Gnathifera</taxon>
        <taxon>Rotifera</taxon>
        <taxon>Eurotatoria</taxon>
        <taxon>Bdelloidea</taxon>
        <taxon>Philodinida</taxon>
        <taxon>Philodinidae</taxon>
        <taxon>Rotaria</taxon>
    </lineage>
</organism>
<dbReference type="InterPro" id="IPR004122">
    <property type="entry name" value="BAF_prot"/>
</dbReference>
<dbReference type="Proteomes" id="UP000663873">
    <property type="component" value="Unassembled WGS sequence"/>
</dbReference>
<feature type="compositionally biased region" description="Polar residues" evidence="1">
    <location>
        <begin position="218"/>
        <end position="250"/>
    </location>
</feature>
<reference evidence="2" key="1">
    <citation type="submission" date="2021-02" db="EMBL/GenBank/DDBJ databases">
        <authorList>
            <person name="Nowell W R."/>
        </authorList>
    </citation>
    <scope>NUCLEOTIDE SEQUENCE</scope>
</reference>
<evidence type="ECO:0000313" key="3">
    <source>
        <dbReference type="Proteomes" id="UP000663873"/>
    </source>
</evidence>